<dbReference type="SUPFAM" id="SSF52540">
    <property type="entry name" value="P-loop containing nucleoside triphosphate hydrolases"/>
    <property type="match status" value="1"/>
</dbReference>
<dbReference type="Gene3D" id="3.40.50.300">
    <property type="entry name" value="P-loop containing nucleotide triphosphate hydrolases"/>
    <property type="match status" value="1"/>
</dbReference>
<accession>A0ABT1VT99</accession>
<dbReference type="Proteomes" id="UP001524547">
    <property type="component" value="Unassembled WGS sequence"/>
</dbReference>
<dbReference type="CDD" id="cd02042">
    <property type="entry name" value="ParAB_family"/>
    <property type="match status" value="1"/>
</dbReference>
<dbReference type="PIRSF" id="PIRSF009320">
    <property type="entry name" value="Nuc_binding_HP_1000"/>
    <property type="match status" value="1"/>
</dbReference>
<evidence type="ECO:0000313" key="3">
    <source>
        <dbReference type="Proteomes" id="UP001524547"/>
    </source>
</evidence>
<dbReference type="PANTHER" id="PTHR13696:SF52">
    <property type="entry name" value="PARA FAMILY PROTEIN CT_582"/>
    <property type="match status" value="1"/>
</dbReference>
<keyword evidence="3" id="KW-1185">Reference proteome</keyword>
<name>A0ABT1VT99_9PROT</name>
<gene>
    <name evidence="2" type="ORF">NFI88_00945</name>
</gene>
<protein>
    <submittedName>
        <fullName evidence="2">ParA family protein</fullName>
    </submittedName>
</protein>
<feature type="domain" description="AAA" evidence="1">
    <location>
        <begin position="2"/>
        <end position="177"/>
    </location>
</feature>
<organism evidence="2 3">
    <name type="scientific">Rhizosaccharibacter radicis</name>
    <dbReference type="NCBI Taxonomy" id="2782605"/>
    <lineage>
        <taxon>Bacteria</taxon>
        <taxon>Pseudomonadati</taxon>
        <taxon>Pseudomonadota</taxon>
        <taxon>Alphaproteobacteria</taxon>
        <taxon>Acetobacterales</taxon>
        <taxon>Acetobacteraceae</taxon>
        <taxon>Rhizosaccharibacter</taxon>
    </lineage>
</organism>
<proteinExistence type="predicted"/>
<dbReference type="RefSeq" id="WP_422918145.1">
    <property type="nucleotide sequence ID" value="NZ_JAMZEJ010000001.1"/>
</dbReference>
<evidence type="ECO:0000313" key="2">
    <source>
        <dbReference type="EMBL" id="MCQ8239405.1"/>
    </source>
</evidence>
<dbReference type="InterPro" id="IPR050678">
    <property type="entry name" value="DNA_Partitioning_ATPase"/>
</dbReference>
<evidence type="ECO:0000259" key="1">
    <source>
        <dbReference type="Pfam" id="PF13614"/>
    </source>
</evidence>
<dbReference type="EMBL" id="JAMZEJ010000001">
    <property type="protein sequence ID" value="MCQ8239405.1"/>
    <property type="molecule type" value="Genomic_DNA"/>
</dbReference>
<comment type="caution">
    <text evidence="2">The sequence shown here is derived from an EMBL/GenBank/DDBJ whole genome shotgun (WGS) entry which is preliminary data.</text>
</comment>
<dbReference type="InterPro" id="IPR027417">
    <property type="entry name" value="P-loop_NTPase"/>
</dbReference>
<dbReference type="Pfam" id="PF13614">
    <property type="entry name" value="AAA_31"/>
    <property type="match status" value="1"/>
</dbReference>
<reference evidence="2 3" key="1">
    <citation type="submission" date="2022-06" db="EMBL/GenBank/DDBJ databases">
        <title>Rhizosaccharibacter gen. nov. sp. nov. KSS12, endophytic bacteria isolated from sugarcane.</title>
        <authorList>
            <person name="Pitiwittayakul N."/>
        </authorList>
    </citation>
    <scope>NUCLEOTIDE SEQUENCE [LARGE SCALE GENOMIC DNA]</scope>
    <source>
        <strain evidence="2 3">KSS12</strain>
    </source>
</reference>
<dbReference type="InterPro" id="IPR025669">
    <property type="entry name" value="AAA_dom"/>
</dbReference>
<sequence length="267" mass="28341">MLALANQKGGVGKTTTAINLATALAGLGHRSLLVDLDPQGNASTGLGIDYNQRHAGSYDLITHARTLGALAAPTLVPNLSAVPADTNLAGAEIELVEMERREFRLREALHHETEGAGAYEFVLIDCPPSLGLLTLNALVAADAVLVPLQCEFFALEGVSQLVRTVDRVRRAFNGALKLEGLVLTMFDRRNNLSELVAADARSFFGDQVFETVIPRNIRISEAQSHGKPVNLYDARSSGALSYEKLAAELMARLGAGGARTASGPARA</sequence>
<dbReference type="PANTHER" id="PTHR13696">
    <property type="entry name" value="P-LOOP CONTAINING NUCLEOSIDE TRIPHOSPHATE HYDROLASE"/>
    <property type="match status" value="1"/>
</dbReference>